<dbReference type="Proteomes" id="UP000679950">
    <property type="component" value="Unassembled WGS sequence"/>
</dbReference>
<protein>
    <submittedName>
        <fullName evidence="1">Uncharacterized protein</fullName>
    </submittedName>
</protein>
<evidence type="ECO:0000313" key="2">
    <source>
        <dbReference type="Proteomes" id="UP000679950"/>
    </source>
</evidence>
<accession>A0ABQ4KG21</accession>
<gene>
    <name evidence="1" type="ORF">J8TS2_03680</name>
</gene>
<dbReference type="EMBL" id="BORB01000002">
    <property type="protein sequence ID" value="GIN56049.1"/>
    <property type="molecule type" value="Genomic_DNA"/>
</dbReference>
<sequence>MVHKECRVNGILKELYGVGAASTTSNRICKGNTVIFPIKIKVLASLGQTYLNLGRDRSSLGLGTLLVEGPLGLG</sequence>
<organism evidence="1 2">
    <name type="scientific">Lederbergia ruris</name>
    <dbReference type="NCBI Taxonomy" id="217495"/>
    <lineage>
        <taxon>Bacteria</taxon>
        <taxon>Bacillati</taxon>
        <taxon>Bacillota</taxon>
        <taxon>Bacilli</taxon>
        <taxon>Bacillales</taxon>
        <taxon>Bacillaceae</taxon>
        <taxon>Lederbergia</taxon>
    </lineage>
</organism>
<reference evidence="1 2" key="1">
    <citation type="submission" date="2021-03" db="EMBL/GenBank/DDBJ databases">
        <title>Antimicrobial resistance genes in bacteria isolated from Japanese honey, and their potential for conferring macrolide and lincosamide resistance in the American foulbrood pathogen Paenibacillus larvae.</title>
        <authorList>
            <person name="Okamoto M."/>
            <person name="Kumagai M."/>
            <person name="Kanamori H."/>
            <person name="Takamatsu D."/>
        </authorList>
    </citation>
    <scope>NUCLEOTIDE SEQUENCE [LARGE SCALE GENOMIC DNA]</scope>
    <source>
        <strain evidence="1 2">J8TS2</strain>
    </source>
</reference>
<evidence type="ECO:0000313" key="1">
    <source>
        <dbReference type="EMBL" id="GIN56049.1"/>
    </source>
</evidence>
<proteinExistence type="predicted"/>
<comment type="caution">
    <text evidence="1">The sequence shown here is derived from an EMBL/GenBank/DDBJ whole genome shotgun (WGS) entry which is preliminary data.</text>
</comment>
<name>A0ABQ4KG21_9BACI</name>
<keyword evidence="2" id="KW-1185">Reference proteome</keyword>